<dbReference type="Proteomes" id="UP001375812">
    <property type="component" value="Unassembled WGS sequence"/>
</dbReference>
<evidence type="ECO:0000313" key="2">
    <source>
        <dbReference type="Proteomes" id="UP001375812"/>
    </source>
</evidence>
<dbReference type="InterPro" id="IPR012292">
    <property type="entry name" value="Globin/Proto"/>
</dbReference>
<reference evidence="1 2" key="1">
    <citation type="submission" date="2023-12" db="EMBL/GenBank/DDBJ databases">
        <title>Gut-associated functions are favored during microbiome assembly across C. elegans life.</title>
        <authorList>
            <person name="Zimmermann J."/>
        </authorList>
    </citation>
    <scope>NUCLEOTIDE SEQUENCE [LARGE SCALE GENOMIC DNA]</scope>
    <source>
        <strain evidence="1 2">MYb71</strain>
    </source>
</reference>
<proteinExistence type="predicted"/>
<comment type="caution">
    <text evidence="1">The sequence shown here is derived from an EMBL/GenBank/DDBJ whole genome shotgun (WGS) entry which is preliminary data.</text>
</comment>
<accession>A0ABU8PL07</accession>
<dbReference type="CDD" id="cd08916">
    <property type="entry name" value="TrHb3_P"/>
    <property type="match status" value="1"/>
</dbReference>
<dbReference type="InterPro" id="IPR009050">
    <property type="entry name" value="Globin-like_sf"/>
</dbReference>
<sequence length="154" mass="17596">MKGREAPQRTILIDGRPLPETLDEAMIEDVIHAFYGRIRDDDLVGPIFHRVIAADQWPRHLASMCDFWSGMLLHTGRYEGSPLPAHLAIPELEEAHFRRWLSLFKQTADHRCPPDVAALFMDRALRVAHSFRLAIAFDRKLDTLTITPITSDSL</sequence>
<evidence type="ECO:0000313" key="1">
    <source>
        <dbReference type="EMBL" id="MEJ5022925.1"/>
    </source>
</evidence>
<name>A0ABU8PL07_9HYPH</name>
<keyword evidence="2" id="KW-1185">Reference proteome</keyword>
<protein>
    <submittedName>
        <fullName evidence="1">Group III truncated hemoglobin</fullName>
    </submittedName>
</protein>
<dbReference type="Gene3D" id="1.10.490.10">
    <property type="entry name" value="Globins"/>
    <property type="match status" value="1"/>
</dbReference>
<organism evidence="1 2">
    <name type="scientific">Ochrobactrum vermis</name>
    <dbReference type="NCBI Taxonomy" id="1827297"/>
    <lineage>
        <taxon>Bacteria</taxon>
        <taxon>Pseudomonadati</taxon>
        <taxon>Pseudomonadota</taxon>
        <taxon>Alphaproteobacteria</taxon>
        <taxon>Hyphomicrobiales</taxon>
        <taxon>Brucellaceae</taxon>
        <taxon>Brucella/Ochrobactrum group</taxon>
        <taxon>Ochrobactrum</taxon>
    </lineage>
</organism>
<dbReference type="SUPFAM" id="SSF46458">
    <property type="entry name" value="Globin-like"/>
    <property type="match status" value="1"/>
</dbReference>
<dbReference type="RefSeq" id="WP_105545350.1">
    <property type="nucleotide sequence ID" value="NZ_JBBGZH010000003.1"/>
</dbReference>
<gene>
    <name evidence="1" type="ORF">WH297_24790</name>
</gene>
<dbReference type="EMBL" id="JBBGZH010000003">
    <property type="protein sequence ID" value="MEJ5022925.1"/>
    <property type="molecule type" value="Genomic_DNA"/>
</dbReference>